<dbReference type="InterPro" id="IPR029057">
    <property type="entry name" value="PRTase-like"/>
</dbReference>
<evidence type="ECO:0000256" key="8">
    <source>
        <dbReference type="ARBA" id="ARBA00022777"/>
    </source>
</evidence>
<keyword evidence="6" id="KW-0545">Nucleotide biosynthesis</keyword>
<evidence type="ECO:0000256" key="5">
    <source>
        <dbReference type="ARBA" id="ARBA00022723"/>
    </source>
</evidence>
<organism evidence="14 15">
    <name type="scientific">Ogataea polymorpha</name>
    <dbReference type="NCBI Taxonomy" id="460523"/>
    <lineage>
        <taxon>Eukaryota</taxon>
        <taxon>Fungi</taxon>
        <taxon>Dikarya</taxon>
        <taxon>Ascomycota</taxon>
        <taxon>Saccharomycotina</taxon>
        <taxon>Pichiomycetes</taxon>
        <taxon>Pichiales</taxon>
        <taxon>Pichiaceae</taxon>
        <taxon>Ogataea</taxon>
    </lineage>
</organism>
<dbReference type="PANTHER" id="PTHR10210">
    <property type="entry name" value="RIBOSE-PHOSPHATE DIPHOSPHOKINASE FAMILY MEMBER"/>
    <property type="match status" value="1"/>
</dbReference>
<feature type="domain" description="Ribose-phosphate pyrophosphokinase N-terminal" evidence="13">
    <location>
        <begin position="5"/>
        <end position="103"/>
    </location>
</feature>
<proteinExistence type="inferred from homology"/>
<feature type="region of interest" description="Disordered" evidence="12">
    <location>
        <begin position="103"/>
        <end position="153"/>
    </location>
</feature>
<dbReference type="SMART" id="SM01400">
    <property type="entry name" value="Pribosyltran_N"/>
    <property type="match status" value="1"/>
</dbReference>
<dbReference type="CDD" id="cd06223">
    <property type="entry name" value="PRTases_typeI"/>
    <property type="match status" value="1"/>
</dbReference>
<evidence type="ECO:0000256" key="10">
    <source>
        <dbReference type="ARBA" id="ARBA00022842"/>
    </source>
</evidence>
<feature type="compositionally biased region" description="Polar residues" evidence="12">
    <location>
        <begin position="144"/>
        <end position="153"/>
    </location>
</feature>
<dbReference type="Proteomes" id="UP000788993">
    <property type="component" value="Unassembled WGS sequence"/>
</dbReference>
<dbReference type="AlphaFoldDB" id="A0A9P8PPK7"/>
<dbReference type="Pfam" id="PF14572">
    <property type="entry name" value="Pribosyl_synth"/>
    <property type="match status" value="1"/>
</dbReference>
<dbReference type="GO" id="GO:0000287">
    <property type="term" value="F:magnesium ion binding"/>
    <property type="evidence" value="ECO:0007669"/>
    <property type="project" value="InterPro"/>
</dbReference>
<dbReference type="InterPro" id="IPR005946">
    <property type="entry name" value="Rib-P_diPkinase"/>
</dbReference>
<dbReference type="GO" id="GO:0005524">
    <property type="term" value="F:ATP binding"/>
    <property type="evidence" value="ECO:0007669"/>
    <property type="project" value="UniProtKB-KW"/>
</dbReference>
<keyword evidence="15" id="KW-1185">Reference proteome</keyword>
<evidence type="ECO:0000256" key="9">
    <source>
        <dbReference type="ARBA" id="ARBA00022840"/>
    </source>
</evidence>
<dbReference type="EC" id="2.7.6.1" evidence="3"/>
<keyword evidence="4" id="KW-0808">Transferase</keyword>
<dbReference type="GO" id="GO:0004749">
    <property type="term" value="F:ribose phosphate diphosphokinase activity"/>
    <property type="evidence" value="ECO:0007669"/>
    <property type="project" value="UniProtKB-EC"/>
</dbReference>
<dbReference type="GO" id="GO:0006164">
    <property type="term" value="P:purine nucleotide biosynthetic process"/>
    <property type="evidence" value="ECO:0007669"/>
    <property type="project" value="TreeGrafter"/>
</dbReference>
<evidence type="ECO:0000256" key="4">
    <source>
        <dbReference type="ARBA" id="ARBA00022679"/>
    </source>
</evidence>
<evidence type="ECO:0000256" key="12">
    <source>
        <dbReference type="SAM" id="MobiDB-lite"/>
    </source>
</evidence>
<dbReference type="InterPro" id="IPR029099">
    <property type="entry name" value="Pribosyltran_N"/>
</dbReference>
<name>A0A9P8PPK7_9ASCO</name>
<dbReference type="GO" id="GO:0002189">
    <property type="term" value="C:ribose phosphate diphosphokinase complex"/>
    <property type="evidence" value="ECO:0007669"/>
    <property type="project" value="TreeGrafter"/>
</dbReference>
<keyword evidence="10" id="KW-0460">Magnesium</keyword>
<evidence type="ECO:0000313" key="14">
    <source>
        <dbReference type="EMBL" id="KAH3675355.1"/>
    </source>
</evidence>
<dbReference type="GO" id="GO:0006015">
    <property type="term" value="P:5-phosphoribose 1-diphosphate biosynthetic process"/>
    <property type="evidence" value="ECO:0007669"/>
    <property type="project" value="TreeGrafter"/>
</dbReference>
<evidence type="ECO:0000256" key="3">
    <source>
        <dbReference type="ARBA" id="ARBA00013247"/>
    </source>
</evidence>
<dbReference type="Pfam" id="PF13793">
    <property type="entry name" value="Pribosyltran_N"/>
    <property type="match status" value="1"/>
</dbReference>
<comment type="caution">
    <text evidence="14">The sequence shown here is derived from an EMBL/GenBank/DDBJ whole genome shotgun (WGS) entry which is preliminary data.</text>
</comment>
<protein>
    <recommendedName>
        <fullName evidence="3">ribose-phosphate diphosphokinase</fullName>
        <ecNumber evidence="3">2.7.6.1</ecNumber>
    </recommendedName>
</protein>
<keyword evidence="7" id="KW-0547">Nucleotide-binding</keyword>
<evidence type="ECO:0000256" key="2">
    <source>
        <dbReference type="ARBA" id="ARBA00006478"/>
    </source>
</evidence>
<dbReference type="Gene3D" id="3.40.50.2020">
    <property type="match status" value="2"/>
</dbReference>
<dbReference type="PANTHER" id="PTHR10210:SF36">
    <property type="entry name" value="RIBOSE-PHOSPHATE PYROPHOSPHOKINASE 5"/>
    <property type="match status" value="1"/>
</dbReference>
<gene>
    <name evidence="14" type="ORF">OGATHE_001695</name>
</gene>
<dbReference type="PROSITE" id="PS00114">
    <property type="entry name" value="PRPP_SYNTHASE"/>
    <property type="match status" value="1"/>
</dbReference>
<dbReference type="SUPFAM" id="SSF53271">
    <property type="entry name" value="PRTase-like"/>
    <property type="match status" value="2"/>
</dbReference>
<evidence type="ECO:0000256" key="11">
    <source>
        <dbReference type="ARBA" id="ARBA00049535"/>
    </source>
</evidence>
<evidence type="ECO:0000256" key="6">
    <source>
        <dbReference type="ARBA" id="ARBA00022727"/>
    </source>
</evidence>
<comment type="similarity">
    <text evidence="2">Belongs to the ribose-phosphate pyrophosphokinase family.</text>
</comment>
<reference evidence="14" key="2">
    <citation type="submission" date="2021-01" db="EMBL/GenBank/DDBJ databases">
        <authorList>
            <person name="Schikora-Tamarit M.A."/>
        </authorList>
    </citation>
    <scope>NUCLEOTIDE SEQUENCE</scope>
    <source>
        <strain evidence="14">NCAIM Y.01608</strain>
    </source>
</reference>
<evidence type="ECO:0000259" key="13">
    <source>
        <dbReference type="Pfam" id="PF13793"/>
    </source>
</evidence>
<keyword evidence="5" id="KW-0479">Metal-binding</keyword>
<reference evidence="14" key="1">
    <citation type="journal article" date="2021" name="Open Biol.">
        <title>Shared evolutionary footprints suggest mitochondrial oxidative damage underlies multiple complex I losses in fungi.</title>
        <authorList>
            <person name="Schikora-Tamarit M.A."/>
            <person name="Marcet-Houben M."/>
            <person name="Nosek J."/>
            <person name="Gabaldon T."/>
        </authorList>
    </citation>
    <scope>NUCLEOTIDE SEQUENCE</scope>
    <source>
        <strain evidence="14">NCAIM Y.01608</strain>
    </source>
</reference>
<evidence type="ECO:0000256" key="7">
    <source>
        <dbReference type="ARBA" id="ARBA00022741"/>
    </source>
</evidence>
<sequence length="437" mass="47476">MRDIIVFSGSSNPELTDRICRNLGLPPGKVELKKFANGETSVHFGDSVREKDVFIVQSGAGHVNDLFMQLLIMISACKMASAKRITVVCPLFFYSRQVESQASKRGVPGGAQHRGSKVPDSVPQSPRLPSRVNVRDPSPRNVLSHRSVSTGSSLKTLRTNEASIANPTGYRSWIAQSGTLIANLLTSAGANHIITMDLHDAQFQGFFDIPVDNLLSKPLFQHYITNYVPNYKDCVIVSPDSGGAKRAAALADTLCMPFALIHKERRQKVDTAQAQSELMVHSNPSTSSLNSVSFATPGFPGRNSPASAPNGQPADDQQYVATTMLVGDVHDKVCVVVDDLADTSNTITRAASLLKDQGAKYVYALITHGIFSGEAMRKLKESQIDKIITTNSVDQAAHVAELDAKEMVILDVSRILSEAIRRINNGESVSMLYDHGW</sequence>
<keyword evidence="8" id="KW-0418">Kinase</keyword>
<accession>A0A9P8PPK7</accession>
<dbReference type="InterPro" id="IPR000842">
    <property type="entry name" value="PRib_PP_synth_CS"/>
</dbReference>
<evidence type="ECO:0000313" key="15">
    <source>
        <dbReference type="Proteomes" id="UP000788993"/>
    </source>
</evidence>
<dbReference type="GO" id="GO:0016301">
    <property type="term" value="F:kinase activity"/>
    <property type="evidence" value="ECO:0007669"/>
    <property type="project" value="UniProtKB-KW"/>
</dbReference>
<dbReference type="GO" id="GO:0009156">
    <property type="term" value="P:ribonucleoside monophosphate biosynthetic process"/>
    <property type="evidence" value="ECO:0007669"/>
    <property type="project" value="InterPro"/>
</dbReference>
<dbReference type="GO" id="GO:0005737">
    <property type="term" value="C:cytoplasm"/>
    <property type="evidence" value="ECO:0007669"/>
    <property type="project" value="TreeGrafter"/>
</dbReference>
<evidence type="ECO:0000256" key="1">
    <source>
        <dbReference type="ARBA" id="ARBA00004996"/>
    </source>
</evidence>
<dbReference type="InterPro" id="IPR000836">
    <property type="entry name" value="PRTase_dom"/>
</dbReference>
<comment type="pathway">
    <text evidence="1">Metabolic intermediate biosynthesis; 5-phospho-alpha-D-ribose 1-diphosphate biosynthesis; 5-phospho-alpha-D-ribose 1-diphosphate from D-ribose 5-phosphate (route I): step 1/1.</text>
</comment>
<comment type="catalytic activity">
    <reaction evidence="11">
        <text>D-ribose 5-phosphate + ATP = 5-phospho-alpha-D-ribose 1-diphosphate + AMP + H(+)</text>
        <dbReference type="Rhea" id="RHEA:15609"/>
        <dbReference type="ChEBI" id="CHEBI:15378"/>
        <dbReference type="ChEBI" id="CHEBI:30616"/>
        <dbReference type="ChEBI" id="CHEBI:58017"/>
        <dbReference type="ChEBI" id="CHEBI:78346"/>
        <dbReference type="ChEBI" id="CHEBI:456215"/>
        <dbReference type="EC" id="2.7.6.1"/>
    </reaction>
</comment>
<keyword evidence="9" id="KW-0067">ATP-binding</keyword>
<dbReference type="FunFam" id="3.40.50.2020:FF:000014">
    <property type="entry name" value="Ribose-phosphate pyrophosphokinase 1"/>
    <property type="match status" value="2"/>
</dbReference>
<dbReference type="EMBL" id="JAEUBD010000382">
    <property type="protein sequence ID" value="KAH3675355.1"/>
    <property type="molecule type" value="Genomic_DNA"/>
</dbReference>